<organism evidence="1 2">
    <name type="scientific">Candidatus Chlamydia sanziniae</name>
    <dbReference type="NCBI Taxonomy" id="1806891"/>
    <lineage>
        <taxon>Bacteria</taxon>
        <taxon>Pseudomonadati</taxon>
        <taxon>Chlamydiota</taxon>
        <taxon>Chlamydiia</taxon>
        <taxon>Chlamydiales</taxon>
        <taxon>Chlamydiaceae</taxon>
        <taxon>Chlamydia/Chlamydophila group</taxon>
        <taxon>Chlamydia</taxon>
    </lineage>
</organism>
<dbReference type="OrthoDB" id="17916at2"/>
<accession>A0A1A9HUH4</accession>
<dbReference type="KEGG" id="csaz:Cs308_0468"/>
<dbReference type="PATRIC" id="fig|1806891.3.peg.459"/>
<dbReference type="CDD" id="cd19958">
    <property type="entry name" value="pyocin_knob"/>
    <property type="match status" value="1"/>
</dbReference>
<dbReference type="STRING" id="1806891.Cs308_0468"/>
<dbReference type="RefSeq" id="WP_066482091.1">
    <property type="nucleotide sequence ID" value="NZ_CP014639.1"/>
</dbReference>
<dbReference type="Proteomes" id="UP000078162">
    <property type="component" value="Chromosome"/>
</dbReference>
<evidence type="ECO:0000313" key="2">
    <source>
        <dbReference type="Proteomes" id="UP000078162"/>
    </source>
</evidence>
<keyword evidence="2" id="KW-1185">Reference proteome</keyword>
<proteinExistence type="predicted"/>
<sequence>MNHDPLDSDADKYYSLEDLLSNSKEAHSLDEYQETGIYVEENKEHGDLLIVLSESILKGITRQFYISDDNYAYTRHHVEGRWSFWSHISIKTISQEIYDFNDLQETGFLTTTDVTTLIHAPENFSKGSESLNNIIICIGSHQVNHYVQFLIADNRRTFWIRHCNNHIWSDWTAFI</sequence>
<protein>
    <submittedName>
        <fullName evidence="1">Uncharacterized protein</fullName>
    </submittedName>
</protein>
<dbReference type="EMBL" id="CP014639">
    <property type="protein sequence ID" value="ANH78639.1"/>
    <property type="molecule type" value="Genomic_DNA"/>
</dbReference>
<dbReference type="AlphaFoldDB" id="A0A1A9HUH4"/>
<name>A0A1A9HUH4_9CHLA</name>
<gene>
    <name evidence="1" type="ORF">Cs308_0468</name>
</gene>
<evidence type="ECO:0000313" key="1">
    <source>
        <dbReference type="EMBL" id="ANH78639.1"/>
    </source>
</evidence>
<reference evidence="1 2" key="1">
    <citation type="submission" date="2016-03" db="EMBL/GenBank/DDBJ databases">
        <title>Culture-independent genomics supports pathogen discovery for uncultivable bacteria within the genus Chlamydia.</title>
        <authorList>
            <person name="Taylor-Brown A."/>
            <person name="Bachmann N.L."/>
            <person name="Borel N."/>
            <person name="Polkinghorne A."/>
        </authorList>
    </citation>
    <scope>NUCLEOTIDE SEQUENCE [LARGE SCALE GENOMIC DNA]</scope>
    <source>
        <strain evidence="1 2">2742-308</strain>
    </source>
</reference>